<dbReference type="Proteomes" id="UP000095380">
    <property type="component" value="Unassembled WGS sequence"/>
</dbReference>
<evidence type="ECO:0000256" key="3">
    <source>
        <dbReference type="ARBA" id="ARBA00023125"/>
    </source>
</evidence>
<keyword evidence="2" id="KW-0805">Transcription regulation</keyword>
<dbReference type="RefSeq" id="WP_022400350.1">
    <property type="nucleotide sequence ID" value="NZ_CYYM01000005.1"/>
</dbReference>
<evidence type="ECO:0000256" key="2">
    <source>
        <dbReference type="ARBA" id="ARBA00023015"/>
    </source>
</evidence>
<evidence type="ECO:0000259" key="5">
    <source>
        <dbReference type="Pfam" id="PF04198"/>
    </source>
</evidence>
<protein>
    <submittedName>
        <fullName evidence="6">Deoxyribonucleoside regulator</fullName>
    </submittedName>
</protein>
<dbReference type="GO" id="GO:0030246">
    <property type="term" value="F:carbohydrate binding"/>
    <property type="evidence" value="ECO:0007669"/>
    <property type="project" value="InterPro"/>
</dbReference>
<evidence type="ECO:0000256" key="1">
    <source>
        <dbReference type="ARBA" id="ARBA00010466"/>
    </source>
</evidence>
<gene>
    <name evidence="6" type="primary">deoR</name>
    <name evidence="6" type="ORF">ERS852408_01275</name>
</gene>
<dbReference type="InterPro" id="IPR036390">
    <property type="entry name" value="WH_DNA-bd_sf"/>
</dbReference>
<evidence type="ECO:0000256" key="4">
    <source>
        <dbReference type="ARBA" id="ARBA00023163"/>
    </source>
</evidence>
<feature type="domain" description="Sugar-binding" evidence="5">
    <location>
        <begin position="68"/>
        <end position="320"/>
    </location>
</feature>
<dbReference type="SUPFAM" id="SSF46785">
    <property type="entry name" value="Winged helix' DNA-binding domain"/>
    <property type="match status" value="1"/>
</dbReference>
<dbReference type="InterPro" id="IPR007324">
    <property type="entry name" value="Sugar-bd_dom_put"/>
</dbReference>
<dbReference type="Pfam" id="PF04198">
    <property type="entry name" value="Sugar-bind"/>
    <property type="match status" value="1"/>
</dbReference>
<comment type="similarity">
    <text evidence="1">Belongs to the SorC transcriptional regulatory family.</text>
</comment>
<name>A0A174BEF9_9FIRM</name>
<dbReference type="GO" id="GO:0003677">
    <property type="term" value="F:DNA binding"/>
    <property type="evidence" value="ECO:0007669"/>
    <property type="project" value="UniProtKB-KW"/>
</dbReference>
<dbReference type="SUPFAM" id="SSF100950">
    <property type="entry name" value="NagB/RpiA/CoA transferase-like"/>
    <property type="match status" value="1"/>
</dbReference>
<evidence type="ECO:0000313" key="7">
    <source>
        <dbReference type="Proteomes" id="UP000095380"/>
    </source>
</evidence>
<keyword evidence="4" id="KW-0804">Transcription</keyword>
<dbReference type="PANTHER" id="PTHR34294:SF1">
    <property type="entry name" value="TRANSCRIPTIONAL REGULATOR LSRR"/>
    <property type="match status" value="1"/>
</dbReference>
<dbReference type="PANTHER" id="PTHR34294">
    <property type="entry name" value="TRANSCRIPTIONAL REGULATOR-RELATED"/>
    <property type="match status" value="1"/>
</dbReference>
<reference evidence="6 7" key="1">
    <citation type="submission" date="2015-09" db="EMBL/GenBank/DDBJ databases">
        <authorList>
            <consortium name="Pathogen Informatics"/>
        </authorList>
    </citation>
    <scope>NUCLEOTIDE SEQUENCE [LARGE SCALE GENOMIC DNA]</scope>
    <source>
        <strain evidence="6 7">2789STDY5608851</strain>
    </source>
</reference>
<organism evidence="6 7">
    <name type="scientific">Dorea longicatena</name>
    <dbReference type="NCBI Taxonomy" id="88431"/>
    <lineage>
        <taxon>Bacteria</taxon>
        <taxon>Bacillati</taxon>
        <taxon>Bacillota</taxon>
        <taxon>Clostridia</taxon>
        <taxon>Lachnospirales</taxon>
        <taxon>Lachnospiraceae</taxon>
        <taxon>Dorea</taxon>
    </lineage>
</organism>
<dbReference type="AlphaFoldDB" id="A0A174BEF9"/>
<evidence type="ECO:0000313" key="6">
    <source>
        <dbReference type="EMBL" id="CUN99127.1"/>
    </source>
</evidence>
<dbReference type="InterPro" id="IPR036388">
    <property type="entry name" value="WH-like_DNA-bd_sf"/>
</dbReference>
<accession>A0A174BEF9</accession>
<dbReference type="EMBL" id="CYYM01000005">
    <property type="protein sequence ID" value="CUN99127.1"/>
    <property type="molecule type" value="Genomic_DNA"/>
</dbReference>
<dbReference type="InterPro" id="IPR037171">
    <property type="entry name" value="NagB/RpiA_transferase-like"/>
</dbReference>
<proteinExistence type="inferred from homology"/>
<dbReference type="Gene3D" id="1.10.10.10">
    <property type="entry name" value="Winged helix-like DNA-binding domain superfamily/Winged helix DNA-binding domain"/>
    <property type="match status" value="1"/>
</dbReference>
<sequence>MKDIKNYENMTIQEKWNMLATVANLYYNSEMTQNEIAARMYTSRSKISRMLKEARELGIVEISIKEPWERDLDLEKQIQDRYCVKNIRVVTSKESTKEQVMGRLSEVSAYYLDSIVKKDTVVGISWGNTLYHIVKYIDANNKKNIPITVVPIMGASNVKRPERDAMDLAKDLASAYGGTYRYIYAPLFVHSKELKNSLIEDVTIKESIHLAKNADVILTSVGSIEYKTWENYLGETTFQALGKQGAVGHIGGHFYNIEGKEIYTKLAERMIGIEVEDLIDCKNVVCIAYGQAKAEAIVGALRGGFIDTLIIDTECAEKVVES</sequence>
<dbReference type="Gene3D" id="3.40.50.1360">
    <property type="match status" value="1"/>
</dbReference>
<keyword evidence="3" id="KW-0238">DNA-binding</keyword>
<dbReference type="InterPro" id="IPR051054">
    <property type="entry name" value="SorC_transcr_regulators"/>
</dbReference>